<sequence length="101" mass="11478">MRYGETVTFVKVIEGGKYDPVAGDYSKPTEVRTVKQANVSAMTAQRQQVTYGDVRNTRFTIRLQRECTAPFSHIEYKGQKYILDTDKTPRNSSVLTVIRNG</sequence>
<dbReference type="Proteomes" id="UP000006787">
    <property type="component" value="Unassembled WGS sequence"/>
</dbReference>
<dbReference type="eggNOG" id="ENOG50308FD">
    <property type="taxonomic scope" value="Bacteria"/>
</dbReference>
<dbReference type="RefSeq" id="WP_003136561.1">
    <property type="nucleotide sequence ID" value="NZ_AMQS01000034.1"/>
</dbReference>
<gene>
    <name evidence="1" type="ORF">C426_1950</name>
</gene>
<proteinExistence type="predicted"/>
<organism evidence="1 2">
    <name type="scientific">Lactococcus garvieae DCC43</name>
    <dbReference type="NCBI Taxonomy" id="1231377"/>
    <lineage>
        <taxon>Bacteria</taxon>
        <taxon>Bacillati</taxon>
        <taxon>Bacillota</taxon>
        <taxon>Bacilli</taxon>
        <taxon>Lactobacillales</taxon>
        <taxon>Streptococcaceae</taxon>
        <taxon>Lactococcus</taxon>
    </lineage>
</organism>
<comment type="caution">
    <text evidence="1">The sequence shown here is derived from an EMBL/GenBank/DDBJ whole genome shotgun (WGS) entry which is preliminary data.</text>
</comment>
<reference evidence="1 2" key="1">
    <citation type="journal article" date="2012" name="J. Bacteriol.">
        <title>Genome Sequence of the Bacteriocin-Producing Strain Lactococcus garvieae DCC43.</title>
        <authorList>
            <person name="Gabrielsen C."/>
            <person name="Brede D.A."/>
            <person name="Hernandez P.E."/>
            <person name="Nes I.F."/>
            <person name="Diep D.B."/>
        </authorList>
    </citation>
    <scope>NUCLEOTIDE SEQUENCE [LARGE SCALE GENOMIC DNA]</scope>
    <source>
        <strain evidence="1 2">DCC43</strain>
    </source>
</reference>
<evidence type="ECO:0000313" key="1">
    <source>
        <dbReference type="EMBL" id="EKF50719.1"/>
    </source>
</evidence>
<accession>K2PKI2</accession>
<protein>
    <recommendedName>
        <fullName evidence="3">Phage protein</fullName>
    </recommendedName>
</protein>
<dbReference type="AlphaFoldDB" id="K2PKI2"/>
<evidence type="ECO:0008006" key="3">
    <source>
        <dbReference type="Google" id="ProtNLM"/>
    </source>
</evidence>
<dbReference type="EMBL" id="AMQS01000034">
    <property type="protein sequence ID" value="EKF50719.1"/>
    <property type="molecule type" value="Genomic_DNA"/>
</dbReference>
<name>K2PKI2_9LACT</name>
<evidence type="ECO:0000313" key="2">
    <source>
        <dbReference type="Proteomes" id="UP000006787"/>
    </source>
</evidence>